<comment type="similarity">
    <text evidence="2">Belongs to the ABC-2 integral membrane protein family.</text>
</comment>
<keyword evidence="3" id="KW-0813">Transport</keyword>
<feature type="transmembrane region" description="Helical" evidence="8">
    <location>
        <begin position="230"/>
        <end position="253"/>
    </location>
</feature>
<evidence type="ECO:0000256" key="3">
    <source>
        <dbReference type="ARBA" id="ARBA00022448"/>
    </source>
</evidence>
<evidence type="ECO:0000313" key="10">
    <source>
        <dbReference type="EMBL" id="SDE45533.1"/>
    </source>
</evidence>
<protein>
    <submittedName>
        <fullName evidence="10">ABC-2 type transport system permease protein</fullName>
    </submittedName>
</protein>
<dbReference type="STRING" id="641691.SAMN05421636_105136"/>
<dbReference type="PROSITE" id="PS51012">
    <property type="entry name" value="ABC_TM2"/>
    <property type="match status" value="1"/>
</dbReference>
<proteinExistence type="inferred from homology"/>
<dbReference type="Gene3D" id="3.40.1710.10">
    <property type="entry name" value="abc type-2 transporter like domain"/>
    <property type="match status" value="1"/>
</dbReference>
<evidence type="ECO:0000256" key="5">
    <source>
        <dbReference type="ARBA" id="ARBA00022692"/>
    </source>
</evidence>
<feature type="transmembrane region" description="Helical" evidence="8">
    <location>
        <begin position="353"/>
        <end position="375"/>
    </location>
</feature>
<reference evidence="10 11" key="1">
    <citation type="submission" date="2016-10" db="EMBL/GenBank/DDBJ databases">
        <authorList>
            <person name="de Groot N.N."/>
        </authorList>
    </citation>
    <scope>NUCLEOTIDE SEQUENCE [LARGE SCALE GENOMIC DNA]</scope>
    <source>
        <strain evidence="10 11">DSM 23421</strain>
    </source>
</reference>
<feature type="transmembrane region" description="Helical" evidence="8">
    <location>
        <begin position="259"/>
        <end position="286"/>
    </location>
</feature>
<evidence type="ECO:0000256" key="7">
    <source>
        <dbReference type="ARBA" id="ARBA00023136"/>
    </source>
</evidence>
<dbReference type="PANTHER" id="PTHR30294:SF29">
    <property type="entry name" value="MULTIDRUG ABC TRANSPORTER PERMEASE YBHS-RELATED"/>
    <property type="match status" value="1"/>
</dbReference>
<evidence type="ECO:0000256" key="4">
    <source>
        <dbReference type="ARBA" id="ARBA00022475"/>
    </source>
</evidence>
<keyword evidence="4" id="KW-1003">Cell membrane</keyword>
<dbReference type="InterPro" id="IPR051449">
    <property type="entry name" value="ABC-2_transporter_component"/>
</dbReference>
<evidence type="ECO:0000256" key="2">
    <source>
        <dbReference type="ARBA" id="ARBA00007783"/>
    </source>
</evidence>
<evidence type="ECO:0000259" key="9">
    <source>
        <dbReference type="PROSITE" id="PS51012"/>
    </source>
</evidence>
<feature type="transmembrane region" description="Helical" evidence="8">
    <location>
        <begin position="298"/>
        <end position="317"/>
    </location>
</feature>
<comment type="subcellular location">
    <subcellularLocation>
        <location evidence="1">Cell membrane</location>
        <topology evidence="1">Multi-pass membrane protein</topology>
    </subcellularLocation>
</comment>
<dbReference type="GO" id="GO:0005886">
    <property type="term" value="C:plasma membrane"/>
    <property type="evidence" value="ECO:0007669"/>
    <property type="project" value="UniProtKB-SubCell"/>
</dbReference>
<feature type="transmembrane region" description="Helical" evidence="8">
    <location>
        <begin position="186"/>
        <end position="209"/>
    </location>
</feature>
<name>A0A1G7D226_9FLAO</name>
<dbReference type="Proteomes" id="UP000199109">
    <property type="component" value="Unassembled WGS sequence"/>
</dbReference>
<gene>
    <name evidence="10" type="ORF">SAMN05421636_105136</name>
</gene>
<keyword evidence="6 8" id="KW-1133">Transmembrane helix</keyword>
<sequence>MILELKMNTIRYIIQKEFKQIFRNKAMLPIIFVLPLIQLAILANAATFEVKNIKFGYIDNDKTSLSRELIEKFNASTYFNVLTDFPSHIIADADMLEGQVDVVLEIPLHFERNLLKEKKTDLSVRINAIDGAAAGVENVYVNRIVQQFNQKVRTELLLVGENINKLQNIATIPSFWYNETLNYKTFMVPGILVLLVTMITLFLSGMNIVREKEIGTLEQINVTPIKKYQFIIGKLFPFLILGLVLLTVGLIIAKLLFDIPIVGSILLMYGYSIIYILVILGMGLFISNFTDTQQQAMFIAWFFMVIFILMSGLFTPIESMPNWAQVLTEFNPIKYYVQVMRMVMLKGAGFSDIYQQLLKTLAYALIMNALAVYSYKKVT</sequence>
<dbReference type="EMBL" id="FNAO01000005">
    <property type="protein sequence ID" value="SDE45533.1"/>
    <property type="molecule type" value="Genomic_DNA"/>
</dbReference>
<evidence type="ECO:0000256" key="8">
    <source>
        <dbReference type="SAM" id="Phobius"/>
    </source>
</evidence>
<dbReference type="Pfam" id="PF12698">
    <property type="entry name" value="ABC2_membrane_3"/>
    <property type="match status" value="1"/>
</dbReference>
<keyword evidence="5 8" id="KW-0812">Transmembrane</keyword>
<dbReference type="AlphaFoldDB" id="A0A1G7D226"/>
<accession>A0A1G7D226</accession>
<evidence type="ECO:0000313" key="11">
    <source>
        <dbReference type="Proteomes" id="UP000199109"/>
    </source>
</evidence>
<feature type="domain" description="ABC transmembrane type-2" evidence="9">
    <location>
        <begin position="153"/>
        <end position="378"/>
    </location>
</feature>
<dbReference type="GO" id="GO:0140359">
    <property type="term" value="F:ABC-type transporter activity"/>
    <property type="evidence" value="ECO:0007669"/>
    <property type="project" value="InterPro"/>
</dbReference>
<keyword evidence="7 8" id="KW-0472">Membrane</keyword>
<organism evidence="10 11">
    <name type="scientific">Pricia antarctica</name>
    <dbReference type="NCBI Taxonomy" id="641691"/>
    <lineage>
        <taxon>Bacteria</taxon>
        <taxon>Pseudomonadati</taxon>
        <taxon>Bacteroidota</taxon>
        <taxon>Flavobacteriia</taxon>
        <taxon>Flavobacteriales</taxon>
        <taxon>Flavobacteriaceae</taxon>
        <taxon>Pricia</taxon>
    </lineage>
</organism>
<evidence type="ECO:0000256" key="1">
    <source>
        <dbReference type="ARBA" id="ARBA00004651"/>
    </source>
</evidence>
<dbReference type="InterPro" id="IPR013525">
    <property type="entry name" value="ABC2_TM"/>
</dbReference>
<dbReference type="InterPro" id="IPR047817">
    <property type="entry name" value="ABC2_TM_bact-type"/>
</dbReference>
<evidence type="ECO:0000256" key="6">
    <source>
        <dbReference type="ARBA" id="ARBA00022989"/>
    </source>
</evidence>
<keyword evidence="11" id="KW-1185">Reference proteome</keyword>
<dbReference type="PANTHER" id="PTHR30294">
    <property type="entry name" value="MEMBRANE COMPONENT OF ABC TRANSPORTER YHHJ-RELATED"/>
    <property type="match status" value="1"/>
</dbReference>